<dbReference type="EMBL" id="FMIO01000592">
    <property type="protein sequence ID" value="SCL99730.1"/>
    <property type="molecule type" value="Genomic_DNA"/>
</dbReference>
<keyword evidence="1" id="KW-0812">Transmembrane</keyword>
<organism evidence="2 3">
    <name type="scientific">Plasmodium chabaudi adami</name>
    <dbReference type="NCBI Taxonomy" id="5826"/>
    <lineage>
        <taxon>Eukaryota</taxon>
        <taxon>Sar</taxon>
        <taxon>Alveolata</taxon>
        <taxon>Apicomplexa</taxon>
        <taxon>Aconoidasida</taxon>
        <taxon>Haemosporida</taxon>
        <taxon>Plasmodiidae</taxon>
        <taxon>Plasmodium</taxon>
        <taxon>Plasmodium (Vinckeia)</taxon>
    </lineage>
</organism>
<keyword evidence="1" id="KW-0472">Membrane</keyword>
<dbReference type="NCBIfam" id="TIGR01590">
    <property type="entry name" value="yir-bir-cir_Pla"/>
    <property type="match status" value="1"/>
</dbReference>
<evidence type="ECO:0000256" key="1">
    <source>
        <dbReference type="SAM" id="Phobius"/>
    </source>
</evidence>
<evidence type="ECO:0000313" key="3">
    <source>
        <dbReference type="Proteomes" id="UP000195879"/>
    </source>
</evidence>
<dbReference type="AlphaFoldDB" id="A0A1D3LC53"/>
<sequence>MQLNLKYLNFRKDYTKKGDSIGFLCPKINKRNTKFFIKYIHFYNKLYQCKFFELLWTDFPDTLDNNENYQFKNDDTYVTYCSNDNCETDLDKINAWCLCFFNVIFGDSESINNHEKNNMNIVQYIIIWLSYMLSLKKDNTIKNLNDFYNEYIKENDKYNKEITDVESYTSYKDLIDKKNFFSNMNINDISKFYEAFKSLCNMHNEINQELPNCTNYYGNAKTFYEEYQNLLNDNDIGTEGSSYSQILSILSTDYDNLKSQCTEKCSLCTNVLPLPTTKTPQSFEHASSSSSILNTSIPGLSIFAIPVFLGVAYKYSLFGIDKLFQRQYSREKLKKIKRKMNHYM</sequence>
<dbReference type="InterPro" id="IPR006477">
    <property type="entry name" value="Yir_bir_cir"/>
</dbReference>
<gene>
    <name evidence="2" type="ORF">PCHDK_000562300</name>
</gene>
<dbReference type="Pfam" id="PF06022">
    <property type="entry name" value="Cir_Bir_Yir"/>
    <property type="match status" value="1"/>
</dbReference>
<evidence type="ECO:0000313" key="2">
    <source>
        <dbReference type="EMBL" id="SCL99730.1"/>
    </source>
</evidence>
<keyword evidence="1" id="KW-1133">Transmembrane helix</keyword>
<proteinExistence type="predicted"/>
<name>A0A1D3LC53_PLACE</name>
<accession>A0A1D3LC53</accession>
<feature type="transmembrane region" description="Helical" evidence="1">
    <location>
        <begin position="297"/>
        <end position="320"/>
    </location>
</feature>
<protein>
    <submittedName>
        <fullName evidence="2">Plasmodium variant antigen protein Cir/Yir/Bir, putative</fullName>
    </submittedName>
</protein>
<dbReference type="Proteomes" id="UP000195879">
    <property type="component" value="Unassembled WGS sequence"/>
</dbReference>
<reference evidence="2 3" key="1">
    <citation type="submission" date="2016-08" db="EMBL/GenBank/DDBJ databases">
        <authorList>
            <consortium name="Pathogen Informatics"/>
        </authorList>
    </citation>
    <scope>NUCLEOTIDE SEQUENCE [LARGE SCALE GENOMIC DNA]</scope>
    <source>
        <strain evidence="2 3">DK</strain>
    </source>
</reference>